<evidence type="ECO:0000256" key="3">
    <source>
        <dbReference type="RuleBase" id="RU003719"/>
    </source>
</evidence>
<evidence type="ECO:0000256" key="1">
    <source>
        <dbReference type="ARBA" id="ARBA00005854"/>
    </source>
</evidence>
<comment type="caution">
    <text evidence="6">The sequence shown here is derived from an EMBL/GenBank/DDBJ whole genome shotgun (WGS) entry which is preliminary data.</text>
</comment>
<evidence type="ECO:0000259" key="5">
    <source>
        <dbReference type="Pfam" id="PF02826"/>
    </source>
</evidence>
<evidence type="ECO:0000256" key="2">
    <source>
        <dbReference type="ARBA" id="ARBA00023002"/>
    </source>
</evidence>
<dbReference type="InterPro" id="IPR029753">
    <property type="entry name" value="D-isomer_DH_CS"/>
</dbReference>
<keyword evidence="2 3" id="KW-0560">Oxidoreductase</keyword>
<dbReference type="RefSeq" id="WP_379728753.1">
    <property type="nucleotide sequence ID" value="NZ_JBHRYJ010000004.1"/>
</dbReference>
<feature type="domain" description="D-isomer specific 2-hydroxyacid dehydrogenase catalytic" evidence="4">
    <location>
        <begin position="34"/>
        <end position="319"/>
    </location>
</feature>
<comment type="similarity">
    <text evidence="1 3">Belongs to the D-isomer specific 2-hydroxyacid dehydrogenase family.</text>
</comment>
<dbReference type="SUPFAM" id="SSF51735">
    <property type="entry name" value="NAD(P)-binding Rossmann-fold domains"/>
    <property type="match status" value="1"/>
</dbReference>
<protein>
    <submittedName>
        <fullName evidence="6">2-hydroxyacid dehydrogenase</fullName>
        <ecNumber evidence="6">1.1.1.-</ecNumber>
    </submittedName>
</protein>
<dbReference type="EC" id="1.1.1.-" evidence="6"/>
<dbReference type="PROSITE" id="PS00065">
    <property type="entry name" value="D_2_HYDROXYACID_DH_1"/>
    <property type="match status" value="1"/>
</dbReference>
<evidence type="ECO:0000313" key="7">
    <source>
        <dbReference type="Proteomes" id="UP001595711"/>
    </source>
</evidence>
<evidence type="ECO:0000313" key="6">
    <source>
        <dbReference type="EMBL" id="MFC3677209.1"/>
    </source>
</evidence>
<reference evidence="7" key="1">
    <citation type="journal article" date="2019" name="Int. J. Syst. Evol. Microbiol.">
        <title>The Global Catalogue of Microorganisms (GCM) 10K type strain sequencing project: providing services to taxonomists for standard genome sequencing and annotation.</title>
        <authorList>
            <consortium name="The Broad Institute Genomics Platform"/>
            <consortium name="The Broad Institute Genome Sequencing Center for Infectious Disease"/>
            <person name="Wu L."/>
            <person name="Ma J."/>
        </authorList>
    </citation>
    <scope>NUCLEOTIDE SEQUENCE [LARGE SCALE GENOMIC DNA]</scope>
    <source>
        <strain evidence="7">KCTC 42182</strain>
    </source>
</reference>
<dbReference type="CDD" id="cd05301">
    <property type="entry name" value="GDH"/>
    <property type="match status" value="1"/>
</dbReference>
<dbReference type="InterPro" id="IPR006139">
    <property type="entry name" value="D-isomer_2_OHA_DH_cat_dom"/>
</dbReference>
<dbReference type="InterPro" id="IPR050223">
    <property type="entry name" value="D-isomer_2-hydroxyacid_DH"/>
</dbReference>
<proteinExistence type="inferred from homology"/>
<dbReference type="InterPro" id="IPR006140">
    <property type="entry name" value="D-isomer_DH_NAD-bd"/>
</dbReference>
<dbReference type="Gene3D" id="3.40.50.720">
    <property type="entry name" value="NAD(P)-binding Rossmann-like Domain"/>
    <property type="match status" value="2"/>
</dbReference>
<dbReference type="Proteomes" id="UP001595711">
    <property type="component" value="Unassembled WGS sequence"/>
</dbReference>
<accession>A0ABV7VJ43</accession>
<dbReference type="Pfam" id="PF00389">
    <property type="entry name" value="2-Hacid_dh"/>
    <property type="match status" value="1"/>
</dbReference>
<keyword evidence="7" id="KW-1185">Reference proteome</keyword>
<organism evidence="6 7">
    <name type="scientific">Ferrovibrio xuzhouensis</name>
    <dbReference type="NCBI Taxonomy" id="1576914"/>
    <lineage>
        <taxon>Bacteria</taxon>
        <taxon>Pseudomonadati</taxon>
        <taxon>Pseudomonadota</taxon>
        <taxon>Alphaproteobacteria</taxon>
        <taxon>Rhodospirillales</taxon>
        <taxon>Rhodospirillaceae</taxon>
        <taxon>Ferrovibrio</taxon>
    </lineage>
</organism>
<dbReference type="InterPro" id="IPR036291">
    <property type="entry name" value="NAD(P)-bd_dom_sf"/>
</dbReference>
<dbReference type="GO" id="GO:0016491">
    <property type="term" value="F:oxidoreductase activity"/>
    <property type="evidence" value="ECO:0007669"/>
    <property type="project" value="UniProtKB-KW"/>
</dbReference>
<dbReference type="PANTHER" id="PTHR10996">
    <property type="entry name" value="2-HYDROXYACID DEHYDROGENASE-RELATED"/>
    <property type="match status" value="1"/>
</dbReference>
<dbReference type="InterPro" id="IPR029752">
    <property type="entry name" value="D-isomer_DH_CS1"/>
</dbReference>
<dbReference type="PROSITE" id="PS00670">
    <property type="entry name" value="D_2_HYDROXYACID_DH_2"/>
    <property type="match status" value="1"/>
</dbReference>
<dbReference type="SUPFAM" id="SSF52283">
    <property type="entry name" value="Formate/glycerate dehydrogenase catalytic domain-like"/>
    <property type="match status" value="1"/>
</dbReference>
<name>A0ABV7VJ43_9PROT</name>
<dbReference type="EMBL" id="JBHRYJ010000004">
    <property type="protein sequence ID" value="MFC3677209.1"/>
    <property type="molecule type" value="Genomic_DNA"/>
</dbReference>
<feature type="domain" description="D-isomer specific 2-hydroxyacid dehydrogenase NAD-binding" evidence="5">
    <location>
        <begin position="112"/>
        <end position="288"/>
    </location>
</feature>
<evidence type="ECO:0000259" key="4">
    <source>
        <dbReference type="Pfam" id="PF00389"/>
    </source>
</evidence>
<sequence>MAKPVLFVTRRMPPAVEARLLRDYDARLNPDDRVYTANELAAGADGADAMLVCSTEKITAPLVARLPDRLKVIATFSVGYEHIDIAACRARGIVTANAPGTMTEATADIALLLMLGAARRGWEAQSMVRRGDWKGWDTMMLLGIDLAGKRLGIFGMGRIGQAVARRARGFGMTIHYHNRSRLQPADEQGAIYHADLDGLLAVSDILSINAPATAETRRLLDARRIARLPDGAIVVNTARGEMIDDAALIAALKSGKLRAAGLDVFAGEPNLDPAYLDLPNAYLLPHLGSATVETRDRMGFMALDNIDAVLAGRPAPNAIAG</sequence>
<gene>
    <name evidence="6" type="ORF">ACFOOQ_16755</name>
</gene>
<dbReference type="PANTHER" id="PTHR10996:SF283">
    <property type="entry name" value="GLYOXYLATE_HYDROXYPYRUVATE REDUCTASE B"/>
    <property type="match status" value="1"/>
</dbReference>
<dbReference type="Pfam" id="PF02826">
    <property type="entry name" value="2-Hacid_dh_C"/>
    <property type="match status" value="1"/>
</dbReference>